<accession>A0A2T1DU88</accession>
<dbReference type="EMBL" id="PVWK01000155">
    <property type="protein sequence ID" value="PSB24032.1"/>
    <property type="molecule type" value="Genomic_DNA"/>
</dbReference>
<gene>
    <name evidence="1" type="ORF">C7B82_28640</name>
</gene>
<evidence type="ECO:0000313" key="1">
    <source>
        <dbReference type="EMBL" id="PSB24032.1"/>
    </source>
</evidence>
<comment type="caution">
    <text evidence="1">The sequence shown here is derived from an EMBL/GenBank/DDBJ whole genome shotgun (WGS) entry which is preliminary data.</text>
</comment>
<name>A0A2T1DU88_9CYAN</name>
<dbReference type="Proteomes" id="UP000239576">
    <property type="component" value="Unassembled WGS sequence"/>
</dbReference>
<dbReference type="AlphaFoldDB" id="A0A2T1DU88"/>
<organism evidence="1 2">
    <name type="scientific">Stenomitos frigidus ULC18</name>
    <dbReference type="NCBI Taxonomy" id="2107698"/>
    <lineage>
        <taxon>Bacteria</taxon>
        <taxon>Bacillati</taxon>
        <taxon>Cyanobacteriota</taxon>
        <taxon>Cyanophyceae</taxon>
        <taxon>Leptolyngbyales</taxon>
        <taxon>Leptolyngbyaceae</taxon>
        <taxon>Stenomitos</taxon>
    </lineage>
</organism>
<dbReference type="RefSeq" id="WP_106260509.1">
    <property type="nucleotide sequence ID" value="NZ_CAWNSW010000054.1"/>
</dbReference>
<dbReference type="OrthoDB" id="9155116at2"/>
<evidence type="ECO:0000313" key="2">
    <source>
        <dbReference type="Proteomes" id="UP000239576"/>
    </source>
</evidence>
<reference evidence="1 2" key="2">
    <citation type="submission" date="2018-03" db="EMBL/GenBank/DDBJ databases">
        <title>The ancient ancestry and fast evolution of plastids.</title>
        <authorList>
            <person name="Moore K.R."/>
            <person name="Magnabosco C."/>
            <person name="Momper L."/>
            <person name="Gold D.A."/>
            <person name="Bosak T."/>
            <person name="Fournier G.P."/>
        </authorList>
    </citation>
    <scope>NUCLEOTIDE SEQUENCE [LARGE SCALE GENOMIC DNA]</scope>
    <source>
        <strain evidence="1 2">ULC18</strain>
    </source>
</reference>
<keyword evidence="2" id="KW-1185">Reference proteome</keyword>
<proteinExistence type="predicted"/>
<protein>
    <submittedName>
        <fullName evidence="1">CopG family transcriptional regulator</fullName>
    </submittedName>
</protein>
<reference evidence="2" key="1">
    <citation type="submission" date="2018-02" db="EMBL/GenBank/DDBJ databases">
        <authorList>
            <person name="Moore K."/>
            <person name="Momper L."/>
        </authorList>
    </citation>
    <scope>NUCLEOTIDE SEQUENCE [LARGE SCALE GENOMIC DNA]</scope>
    <source>
        <strain evidence="2">ULC18</strain>
    </source>
</reference>
<sequence>MPRLGKRYIEHLNVRVPTLEMALLRQYCEATQRSQSDVIREFIRGLKAVVPTAPERP</sequence>